<dbReference type="Proteomes" id="UP000501780">
    <property type="component" value="Chromosome"/>
</dbReference>
<dbReference type="AlphaFoldDB" id="A0A6H0KQI6"/>
<feature type="chain" id="PRO_5026183190" evidence="1">
    <location>
        <begin position="26"/>
        <end position="636"/>
    </location>
</feature>
<accession>A0A6H0KQI6</accession>
<dbReference type="RefSeq" id="WP_167963047.1">
    <property type="nucleotide sequence ID" value="NZ_CP050831.1"/>
</dbReference>
<proteinExistence type="predicted"/>
<dbReference type="KEGG" id="bfc:BacF7301_11875"/>
<gene>
    <name evidence="2" type="ORF">BacF7301_11875</name>
</gene>
<dbReference type="PROSITE" id="PS51257">
    <property type="entry name" value="PROKAR_LIPOPROTEIN"/>
    <property type="match status" value="1"/>
</dbReference>
<sequence>MEKKFNLFNRSVLLLSVLLFFFSCNEDKGNYDYSEINDIDIAEFKVKDATGDYISIGENEEFYNVTVEAGDNLVLIPELAFISDDQADYSFKWYGYLRGKTKPEDAQVISEEKDLMHPMAEEWGMETTSQSGVYSFTFEAVNNQTGVKRIWMFRVSVHSRAKYGYVALCKKENGFDVDVVAKNELKYHLVTDLFSSIKNLDLSAEPYGIEALWDITAPEVGRDNYAFYVLTDKITTRLAPGDYSYDDKYSISSIIEPWSPLANQNVVAKKIVARGPNTAGIQTRAYFLYNDDWYFQNTSGSWYYIDQPINRMLVYNDEGQIIETKHYKPAPFVAMNANNTNGVSVLYNETDKKFVFHKFNKPDKRNDIFYTQDIKTELNDKMMFTDAEVADPHEKLVYLADDIRSRTYNSTSHSVVQDNFAIFQGSQGDYRGVLFRTDNNGVITAGFSRFYFPSVLTNKNIKIWFKRALTLYCVTDDNTIYKFKLQGLTVNNQSKPQGKDDGFWDAGGKGSYEDVTGKFTKDGYTEVTCMKSVDDHNLGSMNSSYWLKIQQSRGSKYGTVIVGTVNPNLPKGKNGKMEFFQFNYTENDLVPRLLPLAGTENEKTNVFTGVGEVIDVVYKGGLITPTVNDSQPDPLI</sequence>
<dbReference type="Pfam" id="PF16407">
    <property type="entry name" value="PKD_2"/>
    <property type="match status" value="1"/>
</dbReference>
<keyword evidence="3" id="KW-1185">Reference proteome</keyword>
<evidence type="ECO:0000313" key="2">
    <source>
        <dbReference type="EMBL" id="QIU94798.1"/>
    </source>
</evidence>
<dbReference type="InterPro" id="IPR032183">
    <property type="entry name" value="PKD-like"/>
</dbReference>
<protein>
    <submittedName>
        <fullName evidence="2">Uncharacterized protein</fullName>
    </submittedName>
</protein>
<evidence type="ECO:0000256" key="1">
    <source>
        <dbReference type="SAM" id="SignalP"/>
    </source>
</evidence>
<feature type="signal peptide" evidence="1">
    <location>
        <begin position="1"/>
        <end position="25"/>
    </location>
</feature>
<evidence type="ECO:0000313" key="3">
    <source>
        <dbReference type="Proteomes" id="UP000501780"/>
    </source>
</evidence>
<reference evidence="2 3" key="1">
    <citation type="submission" date="2020-03" db="EMBL/GenBank/DDBJ databases">
        <title>Genomic analysis of Bacteroides faecium CBA7301.</title>
        <authorList>
            <person name="Kim J."/>
            <person name="Roh S.W."/>
        </authorList>
    </citation>
    <scope>NUCLEOTIDE SEQUENCE [LARGE SCALE GENOMIC DNA]</scope>
    <source>
        <strain evidence="2 3">CBA7301</strain>
    </source>
</reference>
<keyword evidence="1" id="KW-0732">Signal</keyword>
<dbReference type="EMBL" id="CP050831">
    <property type="protein sequence ID" value="QIU94798.1"/>
    <property type="molecule type" value="Genomic_DNA"/>
</dbReference>
<name>A0A6H0KQI6_9BACE</name>
<organism evidence="2 3">
    <name type="scientific">Bacteroides faecium</name>
    <dbReference type="NCBI Taxonomy" id="2715212"/>
    <lineage>
        <taxon>Bacteria</taxon>
        <taxon>Pseudomonadati</taxon>
        <taxon>Bacteroidota</taxon>
        <taxon>Bacteroidia</taxon>
        <taxon>Bacteroidales</taxon>
        <taxon>Bacteroidaceae</taxon>
        <taxon>Bacteroides</taxon>
    </lineage>
</organism>